<organism evidence="6 7">
    <name type="scientific">Lingula anatina</name>
    <name type="common">Brachiopod</name>
    <name type="synonym">Lingula unguis</name>
    <dbReference type="NCBI Taxonomy" id="7574"/>
    <lineage>
        <taxon>Eukaryota</taxon>
        <taxon>Metazoa</taxon>
        <taxon>Spiralia</taxon>
        <taxon>Lophotrochozoa</taxon>
        <taxon>Brachiopoda</taxon>
        <taxon>Linguliformea</taxon>
        <taxon>Lingulata</taxon>
        <taxon>Lingulida</taxon>
        <taxon>Linguloidea</taxon>
        <taxon>Lingulidae</taxon>
        <taxon>Lingula</taxon>
    </lineage>
</organism>
<dbReference type="GO" id="GO:0000828">
    <property type="term" value="F:inositol hexakisphosphate kinase activity"/>
    <property type="evidence" value="ECO:0007669"/>
    <property type="project" value="TreeGrafter"/>
</dbReference>
<dbReference type="InParanoid" id="A0A1S3KA25"/>
<proteinExistence type="inferred from homology"/>
<dbReference type="Proteomes" id="UP000085678">
    <property type="component" value="Unplaced"/>
</dbReference>
<gene>
    <name evidence="7" type="primary">LOC106180128</name>
</gene>
<dbReference type="GO" id="GO:0005634">
    <property type="term" value="C:nucleus"/>
    <property type="evidence" value="ECO:0007669"/>
    <property type="project" value="TreeGrafter"/>
</dbReference>
<keyword evidence="6" id="KW-1185">Reference proteome</keyword>
<sequence length="408" mass="47001">MPEGIMDVKEIWEPVPLEPYVHQVGGTSSVLKFDDTTLCKPLIAREHHFYKTMPSAMKEFTPGYRGAIEVAFHEDSKGYLTLIGYPPGCHDKVRLWREAQESSGSCGEGEDQSDEEEEEEDSETRRLPMQQSKGNGKEALRVRMRRTGSIDFEGDVEVLDNTDQLVEHAGHNPWSLRCHKRTLSKMWKNISPSGTFKFILLENVSSEFKYPCILDLKMGTRQYGDEENETKRKRKIDKCAATTSASLAIRLAGMQVYQVNSLSFVCRNKYYGRGLTVEGFKETLYQFLHNGHKLRVDIIDPMIERLLQFHEMLSKQDTFRFYSSSLLLMYDGKEHTSDMKKNTPCNVEPRSKHPRPPKVDVRMIDFAHTTHEGFTEDNTVHRGPDKGYLKGLENLIKLFEEIKTQYAR</sequence>
<dbReference type="PANTHER" id="PTHR12400">
    <property type="entry name" value="INOSITOL POLYPHOSPHATE KINASE"/>
    <property type="match status" value="1"/>
</dbReference>
<name>A0A1S3KA25_LINAN</name>
<evidence type="ECO:0000256" key="1">
    <source>
        <dbReference type="ARBA" id="ARBA00007374"/>
    </source>
</evidence>
<comment type="similarity">
    <text evidence="1 4">Belongs to the inositol phosphokinase (IPK) family.</text>
</comment>
<dbReference type="RefSeq" id="XP_013419480.1">
    <property type="nucleotide sequence ID" value="XM_013564026.1"/>
</dbReference>
<accession>A0A1S3KA25</accession>
<evidence type="ECO:0000256" key="2">
    <source>
        <dbReference type="ARBA" id="ARBA00022679"/>
    </source>
</evidence>
<dbReference type="InterPro" id="IPR038286">
    <property type="entry name" value="IPK_sf"/>
</dbReference>
<evidence type="ECO:0000313" key="6">
    <source>
        <dbReference type="Proteomes" id="UP000085678"/>
    </source>
</evidence>
<keyword evidence="2 4" id="KW-0808">Transferase</keyword>
<feature type="region of interest" description="Disordered" evidence="5">
    <location>
        <begin position="100"/>
        <end position="141"/>
    </location>
</feature>
<reference evidence="7" key="1">
    <citation type="submission" date="2025-08" db="UniProtKB">
        <authorList>
            <consortium name="RefSeq"/>
        </authorList>
    </citation>
    <scope>IDENTIFICATION</scope>
    <source>
        <tissue evidence="7">Gonads</tissue>
    </source>
</reference>
<dbReference type="SUPFAM" id="SSF56104">
    <property type="entry name" value="SAICAR synthase-like"/>
    <property type="match status" value="1"/>
</dbReference>
<dbReference type="Pfam" id="PF03770">
    <property type="entry name" value="IPK"/>
    <property type="match status" value="1"/>
</dbReference>
<dbReference type="AlphaFoldDB" id="A0A1S3KA25"/>
<evidence type="ECO:0000313" key="7">
    <source>
        <dbReference type="RefSeq" id="XP_013419480.1"/>
    </source>
</evidence>
<dbReference type="InterPro" id="IPR005522">
    <property type="entry name" value="IPK"/>
</dbReference>
<dbReference type="OrthoDB" id="2573163at2759"/>
<evidence type="ECO:0000256" key="3">
    <source>
        <dbReference type="ARBA" id="ARBA00022777"/>
    </source>
</evidence>
<evidence type="ECO:0000256" key="4">
    <source>
        <dbReference type="RuleBase" id="RU363090"/>
    </source>
</evidence>
<dbReference type="Gene3D" id="3.30.470.160">
    <property type="entry name" value="Inositol polyphosphate kinase"/>
    <property type="match status" value="1"/>
</dbReference>
<protein>
    <recommendedName>
        <fullName evidence="4">Kinase</fullName>
        <ecNumber evidence="4">2.7.-.-</ecNumber>
    </recommendedName>
</protein>
<dbReference type="PANTHER" id="PTHR12400:SF21">
    <property type="entry name" value="KINASE"/>
    <property type="match status" value="1"/>
</dbReference>
<dbReference type="GO" id="GO:0046854">
    <property type="term" value="P:phosphatidylinositol phosphate biosynthetic process"/>
    <property type="evidence" value="ECO:0007669"/>
    <property type="project" value="TreeGrafter"/>
</dbReference>
<dbReference type="GeneID" id="106180128"/>
<dbReference type="EC" id="2.7.-.-" evidence="4"/>
<dbReference type="GO" id="GO:0032958">
    <property type="term" value="P:inositol phosphate biosynthetic process"/>
    <property type="evidence" value="ECO:0007669"/>
    <property type="project" value="InterPro"/>
</dbReference>
<feature type="compositionally biased region" description="Acidic residues" evidence="5">
    <location>
        <begin position="108"/>
        <end position="122"/>
    </location>
</feature>
<evidence type="ECO:0000256" key="5">
    <source>
        <dbReference type="SAM" id="MobiDB-lite"/>
    </source>
</evidence>
<keyword evidence="3 4" id="KW-0418">Kinase</keyword>
<dbReference type="GO" id="GO:0005737">
    <property type="term" value="C:cytoplasm"/>
    <property type="evidence" value="ECO:0007669"/>
    <property type="project" value="TreeGrafter"/>
</dbReference>
<dbReference type="STRING" id="7574.A0A1S3KA25"/>